<keyword evidence="2 10" id="KW-0479">Metal-binding</keyword>
<dbReference type="InterPro" id="IPR026533">
    <property type="entry name" value="NTPase/PRRC1"/>
</dbReference>
<dbReference type="InterPro" id="IPR050299">
    <property type="entry name" value="YjjX_NTPase"/>
</dbReference>
<proteinExistence type="inferred from homology"/>
<name>A0ABQ1LAN5_9BACT</name>
<keyword evidence="4 10" id="KW-0378">Hydrolase</keyword>
<dbReference type="SUPFAM" id="SSF52972">
    <property type="entry name" value="ITPase-like"/>
    <property type="match status" value="1"/>
</dbReference>
<comment type="function">
    <text evidence="10">Phosphatase that hydrolyzes non-canonical purine nucleotides such as XTP and ITP to their respective diphosphate derivatives. Probably excludes non-canonical purines from DNA/RNA precursor pool, thus preventing their incorporation into DNA/RNA and avoiding chromosomal lesions.</text>
</comment>
<dbReference type="EMBL" id="BMEC01000001">
    <property type="protein sequence ID" value="GGC22052.1"/>
    <property type="molecule type" value="Genomic_DNA"/>
</dbReference>
<keyword evidence="7 10" id="KW-0464">Manganese</keyword>
<evidence type="ECO:0000256" key="7">
    <source>
        <dbReference type="ARBA" id="ARBA00023211"/>
    </source>
</evidence>
<dbReference type="NCBIfam" id="NF003459">
    <property type="entry name" value="PRK05074.1"/>
    <property type="match status" value="1"/>
</dbReference>
<evidence type="ECO:0000256" key="5">
    <source>
        <dbReference type="ARBA" id="ARBA00022842"/>
    </source>
</evidence>
<comment type="caution">
    <text evidence="10">Lacks conserved residue(s) required for the propagation of feature annotation.</text>
</comment>
<comment type="cofactor">
    <cofactor evidence="10">
        <name>Mg(2+)</name>
        <dbReference type="ChEBI" id="CHEBI:18420"/>
    </cofactor>
    <cofactor evidence="10">
        <name>Mn(2+)</name>
        <dbReference type="ChEBI" id="CHEBI:29035"/>
    </cofactor>
    <text evidence="10">Binds 1 divalent metal cation per subunit; can use either Mg(2+) or Mn(2+).</text>
</comment>
<accession>A0ABQ1LAN5</accession>
<feature type="domain" description="Non-canonical purine NTP phosphatase/PRRC1" evidence="11">
    <location>
        <begin position="8"/>
        <end position="170"/>
    </location>
</feature>
<keyword evidence="6 10" id="KW-0546">Nucleotide metabolism</keyword>
<dbReference type="Gene3D" id="3.90.950.10">
    <property type="match status" value="1"/>
</dbReference>
<organism evidence="12 13">
    <name type="scientific">Marivirga lumbricoides</name>
    <dbReference type="NCBI Taxonomy" id="1046115"/>
    <lineage>
        <taxon>Bacteria</taxon>
        <taxon>Pseudomonadati</taxon>
        <taxon>Bacteroidota</taxon>
        <taxon>Cytophagia</taxon>
        <taxon>Cytophagales</taxon>
        <taxon>Marivirgaceae</taxon>
        <taxon>Marivirga</taxon>
    </lineage>
</organism>
<comment type="caution">
    <text evidence="12">The sequence shown here is derived from an EMBL/GenBank/DDBJ whole genome shotgun (WGS) entry which is preliminary data.</text>
</comment>
<reference evidence="13" key="1">
    <citation type="journal article" date="2019" name="Int. J. Syst. Evol. Microbiol.">
        <title>The Global Catalogue of Microorganisms (GCM) 10K type strain sequencing project: providing services to taxonomists for standard genome sequencing and annotation.</title>
        <authorList>
            <consortium name="The Broad Institute Genomics Platform"/>
            <consortium name="The Broad Institute Genome Sequencing Center for Infectious Disease"/>
            <person name="Wu L."/>
            <person name="Ma J."/>
        </authorList>
    </citation>
    <scope>NUCLEOTIDE SEQUENCE [LARGE SCALE GENOMIC DNA]</scope>
    <source>
        <strain evidence="13">CGMCC 1.10832</strain>
    </source>
</reference>
<evidence type="ECO:0000256" key="6">
    <source>
        <dbReference type="ARBA" id="ARBA00023080"/>
    </source>
</evidence>
<comment type="subunit">
    <text evidence="10">Homodimer.</text>
</comment>
<keyword evidence="13" id="KW-1185">Reference proteome</keyword>
<sequence>MIQKVIIASKNPVKINAVKAGFQKMFPTLEFQFEGISSPSGVSEQPLSSKETKEGALNRIKNAKALTPNAQFWVGIEGGIEKIDEEMEVFAWIIISSKEKTGKAKTSTFYLPRAVTELIAEGKELGEADDMVFGGTNTKQKNGAVGILTGDLVNRTSYYTEAVILALIPFKNEELY</sequence>
<dbReference type="InterPro" id="IPR002786">
    <property type="entry name" value="Non_canon_purine_NTPase"/>
</dbReference>
<evidence type="ECO:0000256" key="3">
    <source>
        <dbReference type="ARBA" id="ARBA00022741"/>
    </source>
</evidence>
<dbReference type="RefSeq" id="WP_188460151.1">
    <property type="nucleotide sequence ID" value="NZ_BAABHU010000001.1"/>
</dbReference>
<evidence type="ECO:0000256" key="10">
    <source>
        <dbReference type="HAMAP-Rule" id="MF_00648"/>
    </source>
</evidence>
<comment type="catalytic activity">
    <reaction evidence="9 10">
        <text>XTP + H2O = XDP + phosphate + H(+)</text>
        <dbReference type="Rhea" id="RHEA:28406"/>
        <dbReference type="ChEBI" id="CHEBI:15377"/>
        <dbReference type="ChEBI" id="CHEBI:15378"/>
        <dbReference type="ChEBI" id="CHEBI:43474"/>
        <dbReference type="ChEBI" id="CHEBI:59884"/>
        <dbReference type="ChEBI" id="CHEBI:61314"/>
        <dbReference type="EC" id="3.6.1.73"/>
    </reaction>
</comment>
<comment type="similarity">
    <text evidence="10">Belongs to the YjjX NTPase family.</text>
</comment>
<evidence type="ECO:0000313" key="12">
    <source>
        <dbReference type="EMBL" id="GGC22052.1"/>
    </source>
</evidence>
<evidence type="ECO:0000256" key="4">
    <source>
        <dbReference type="ARBA" id="ARBA00022801"/>
    </source>
</evidence>
<evidence type="ECO:0000256" key="9">
    <source>
        <dbReference type="ARBA" id="ARBA00048781"/>
    </source>
</evidence>
<dbReference type="InterPro" id="IPR029001">
    <property type="entry name" value="ITPase-like_fam"/>
</dbReference>
<comment type="catalytic activity">
    <reaction evidence="8 10">
        <text>ITP + H2O = IDP + phosphate + H(+)</text>
        <dbReference type="Rhea" id="RHEA:28330"/>
        <dbReference type="ChEBI" id="CHEBI:15377"/>
        <dbReference type="ChEBI" id="CHEBI:15378"/>
        <dbReference type="ChEBI" id="CHEBI:43474"/>
        <dbReference type="ChEBI" id="CHEBI:58280"/>
        <dbReference type="ChEBI" id="CHEBI:61402"/>
        <dbReference type="EC" id="3.6.1.73"/>
    </reaction>
</comment>
<evidence type="ECO:0000256" key="1">
    <source>
        <dbReference type="ARBA" id="ARBA00001936"/>
    </source>
</evidence>
<dbReference type="Pfam" id="PF01931">
    <property type="entry name" value="NTPase_I-T"/>
    <property type="match status" value="1"/>
</dbReference>
<dbReference type="PANTHER" id="PTHR34699">
    <property type="match status" value="1"/>
</dbReference>
<evidence type="ECO:0000256" key="8">
    <source>
        <dbReference type="ARBA" id="ARBA00048174"/>
    </source>
</evidence>
<dbReference type="HAMAP" id="MF_00648">
    <property type="entry name" value="Non_canon_purine_NTPase_YjjX"/>
    <property type="match status" value="1"/>
</dbReference>
<keyword evidence="5 10" id="KW-0460">Magnesium</keyword>
<gene>
    <name evidence="12" type="ORF">GCM10011506_04170</name>
</gene>
<protein>
    <recommendedName>
        <fullName evidence="10">Probable inosine/xanthosine triphosphatase</fullName>
        <shortName evidence="10">ITPase/XTPase</shortName>
        <ecNumber evidence="10">3.6.1.73</ecNumber>
    </recommendedName>
    <alternativeName>
        <fullName evidence="10">Non-canonical purine NTP phosphatase</fullName>
    </alternativeName>
    <alternativeName>
        <fullName evidence="10">Non-standard purine NTP phosphatase</fullName>
    </alternativeName>
    <alternativeName>
        <fullName evidence="10">Nucleoside-triphosphate phosphatase</fullName>
        <shortName evidence="10">NTPase</shortName>
    </alternativeName>
</protein>
<keyword evidence="3 10" id="KW-0547">Nucleotide-binding</keyword>
<comment type="cofactor">
    <cofactor evidence="1">
        <name>Mn(2+)</name>
        <dbReference type="ChEBI" id="CHEBI:29035"/>
    </cofactor>
</comment>
<evidence type="ECO:0000313" key="13">
    <source>
        <dbReference type="Proteomes" id="UP000636010"/>
    </source>
</evidence>
<dbReference type="PANTHER" id="PTHR34699:SF2">
    <property type="entry name" value="NON-CANONICAL PURINE NTP PHOSPHATASE_PRRC1 DOMAIN-CONTAINING PROTEIN"/>
    <property type="match status" value="1"/>
</dbReference>
<dbReference type="Proteomes" id="UP000636010">
    <property type="component" value="Unassembled WGS sequence"/>
</dbReference>
<evidence type="ECO:0000259" key="11">
    <source>
        <dbReference type="Pfam" id="PF01931"/>
    </source>
</evidence>
<dbReference type="EC" id="3.6.1.73" evidence="10"/>
<dbReference type="NCBIfam" id="TIGR00258">
    <property type="entry name" value="inosine/xanthosine triphosphatase"/>
    <property type="match status" value="1"/>
</dbReference>
<evidence type="ECO:0000256" key="2">
    <source>
        <dbReference type="ARBA" id="ARBA00022723"/>
    </source>
</evidence>